<dbReference type="Proteomes" id="UP001497497">
    <property type="component" value="Unassembled WGS sequence"/>
</dbReference>
<comment type="caution">
    <text evidence="1">The sequence shown here is derived from an EMBL/GenBank/DDBJ whole genome shotgun (WGS) entry which is preliminary data.</text>
</comment>
<dbReference type="AlphaFoldDB" id="A0AAV2IAQ6"/>
<protein>
    <submittedName>
        <fullName evidence="1">Uncharacterized protein</fullName>
    </submittedName>
</protein>
<evidence type="ECO:0000313" key="1">
    <source>
        <dbReference type="EMBL" id="CAL1543119.1"/>
    </source>
</evidence>
<keyword evidence="2" id="KW-1185">Reference proteome</keyword>
<reference evidence="1 2" key="1">
    <citation type="submission" date="2024-04" db="EMBL/GenBank/DDBJ databases">
        <authorList>
            <consortium name="Genoscope - CEA"/>
            <person name="William W."/>
        </authorList>
    </citation>
    <scope>NUCLEOTIDE SEQUENCE [LARGE SCALE GENOMIC DNA]</scope>
</reference>
<evidence type="ECO:0000313" key="2">
    <source>
        <dbReference type="Proteomes" id="UP001497497"/>
    </source>
</evidence>
<name>A0AAV2IAQ6_LYMST</name>
<accession>A0AAV2IAQ6</accession>
<feature type="non-terminal residue" evidence="1">
    <location>
        <position position="100"/>
    </location>
</feature>
<gene>
    <name evidence="1" type="ORF">GSLYS_00016653001</name>
</gene>
<organism evidence="1 2">
    <name type="scientific">Lymnaea stagnalis</name>
    <name type="common">Great pond snail</name>
    <name type="synonym">Helix stagnalis</name>
    <dbReference type="NCBI Taxonomy" id="6523"/>
    <lineage>
        <taxon>Eukaryota</taxon>
        <taxon>Metazoa</taxon>
        <taxon>Spiralia</taxon>
        <taxon>Lophotrochozoa</taxon>
        <taxon>Mollusca</taxon>
        <taxon>Gastropoda</taxon>
        <taxon>Heterobranchia</taxon>
        <taxon>Euthyneura</taxon>
        <taxon>Panpulmonata</taxon>
        <taxon>Hygrophila</taxon>
        <taxon>Lymnaeoidea</taxon>
        <taxon>Lymnaeidae</taxon>
        <taxon>Lymnaea</taxon>
    </lineage>
</organism>
<sequence length="100" mass="12157">MANLPRHLEPQWELFRNEPLKAQLRREVIRHRQEEIDKGRGDISEHWWYDQRYVDKVVPAEYVDPDGLDTFNYRYQVYARHPPIQCEPRSLAEVTDERPP</sequence>
<proteinExistence type="predicted"/>
<dbReference type="EMBL" id="CAXITT010000526">
    <property type="protein sequence ID" value="CAL1543119.1"/>
    <property type="molecule type" value="Genomic_DNA"/>
</dbReference>